<dbReference type="OrthoDB" id="10262308at2759"/>
<dbReference type="EMBL" id="KB445351">
    <property type="protein sequence ID" value="EMD43195.1"/>
    <property type="molecule type" value="Genomic_DNA"/>
</dbReference>
<proteinExistence type="predicted"/>
<dbReference type="GO" id="GO:0005840">
    <property type="term" value="C:ribosome"/>
    <property type="evidence" value="ECO:0007669"/>
    <property type="project" value="UniProtKB-KW"/>
</dbReference>
<sequence length="37" mass="4287">MAVFEIRVLSIVQDGKFEELESIGEDETMQMEEEPIN</sequence>
<reference evidence="1 2" key="1">
    <citation type="submission" date="2013-02" db="EMBL/GenBank/DDBJ databases">
        <authorList>
            <person name="Hannick L."/>
            <person name="Zafar N."/>
            <person name="Lorenzi H."/>
            <person name="Ali I.A."/>
            <person name="Petri W.P."/>
            <person name="Caler E."/>
        </authorList>
    </citation>
    <scope>NUCLEOTIDE SEQUENCE [LARGE SCALE GENOMIC DNA]</scope>
    <source>
        <strain evidence="1 2">KU27</strain>
    </source>
</reference>
<protein>
    <submittedName>
        <fullName evidence="1">60S acidic ribosomal protein PO</fullName>
    </submittedName>
</protein>
<accession>M2RFJ4</accession>
<name>M2RFJ4_ENTHI</name>
<keyword evidence="1" id="KW-0687">Ribonucleoprotein</keyword>
<evidence type="ECO:0000313" key="2">
    <source>
        <dbReference type="Proteomes" id="UP000011755"/>
    </source>
</evidence>
<organism evidence="1 2">
    <name type="scientific">Entamoeba histolytica KU27</name>
    <dbReference type="NCBI Taxonomy" id="885311"/>
    <lineage>
        <taxon>Eukaryota</taxon>
        <taxon>Amoebozoa</taxon>
        <taxon>Evosea</taxon>
        <taxon>Archamoebae</taxon>
        <taxon>Mastigamoebida</taxon>
        <taxon>Entamoebidae</taxon>
        <taxon>Entamoeba</taxon>
    </lineage>
</organism>
<gene>
    <name evidence="1" type="ORF">EHI5A_222200</name>
</gene>
<keyword evidence="1" id="KW-0689">Ribosomal protein</keyword>
<dbReference type="VEuPathDB" id="AmoebaDB:EHI5A_222200"/>
<dbReference type="AlphaFoldDB" id="M2RFJ4"/>
<evidence type="ECO:0000313" key="1">
    <source>
        <dbReference type="EMBL" id="EMD43195.1"/>
    </source>
</evidence>
<dbReference type="Proteomes" id="UP000011755">
    <property type="component" value="Unassembled WGS sequence"/>
</dbReference>